<dbReference type="PANTHER" id="PTHR23362">
    <property type="entry name" value="L-PLASTIN-RELATED"/>
    <property type="match status" value="1"/>
</dbReference>
<feature type="compositionally biased region" description="Polar residues" evidence="1">
    <location>
        <begin position="188"/>
        <end position="208"/>
    </location>
</feature>
<feature type="compositionally biased region" description="Basic and acidic residues" evidence="1">
    <location>
        <begin position="33"/>
        <end position="42"/>
    </location>
</feature>
<dbReference type="Proteomes" id="UP000008068">
    <property type="component" value="Unassembled WGS sequence"/>
</dbReference>
<dbReference type="AlphaFoldDB" id="G0PCI1"/>
<gene>
    <name evidence="2" type="ORF">CAEBREN_22548</name>
</gene>
<dbReference type="EMBL" id="GL380244">
    <property type="protein sequence ID" value="EGT51130.1"/>
    <property type="molecule type" value="Genomic_DNA"/>
</dbReference>
<dbReference type="InParanoid" id="G0PCI1"/>
<feature type="region of interest" description="Disordered" evidence="1">
    <location>
        <begin position="1"/>
        <end position="386"/>
    </location>
</feature>
<evidence type="ECO:0000256" key="1">
    <source>
        <dbReference type="SAM" id="MobiDB-lite"/>
    </source>
</evidence>
<evidence type="ECO:0000313" key="2">
    <source>
        <dbReference type="EMBL" id="EGT51130.1"/>
    </source>
</evidence>
<dbReference type="HOGENOM" id="CLU_506455_0_0_1"/>
<feature type="compositionally biased region" description="Acidic residues" evidence="1">
    <location>
        <begin position="332"/>
        <end position="369"/>
    </location>
</feature>
<feature type="compositionally biased region" description="Low complexity" evidence="1">
    <location>
        <begin position="55"/>
        <end position="75"/>
    </location>
</feature>
<reference evidence="3" key="1">
    <citation type="submission" date="2011-07" db="EMBL/GenBank/DDBJ databases">
        <authorList>
            <consortium name="Caenorhabditis brenneri Sequencing and Analysis Consortium"/>
            <person name="Wilson R.K."/>
        </authorList>
    </citation>
    <scope>NUCLEOTIDE SEQUENCE [LARGE SCALE GENOMIC DNA]</scope>
    <source>
        <strain evidence="3">PB2801</strain>
    </source>
</reference>
<sequence>MRAVAADKKRRMSQIHVKNEIEKPKATGVISETEEKAEKLTEIVDSTLDSEDQDQSAASSTKSELLESKSSNSEALSEKSRSESKKKKSGGSSEHSDGKSLVSKHPEPQNSIRRAPSVKSELSKPKTSNVEASSSKFKLPGPKSSLTVAPPTSKAKKEKDKSKNSDGKSIVSKHPVPISEFFPKISKAPTTETKLLESKSSNTSAPPTSETEEKEEDDSEDSDESLNVSEEESISEIEEPPKRQVSGSKSESIRSESVKIQMSGYPTAPKSTDVSVESETEAENNEDVTENSDCDEEDVEEEEKESSDESSKNSEDESIAKPPNSQISDSESVNEAENSEESELTENSDCDEEDVEECSVEDEEKEEESEIHQTPPFRPQTSNGNLSIPPNAHIRFLKSIMVFMSNLELRELDYLYERIEDRILEIKERCAMNSEKEVSINEIRTCLMTCFLIVTKSATASTKSVRTKESVRSQESWMNLTSFLKLYKRFVTSLKWKSLENFEQNLRNKIEELDEQDKRIPSSKVAFALQTIIEIVAP</sequence>
<feature type="compositionally biased region" description="Basic and acidic residues" evidence="1">
    <location>
        <begin position="307"/>
        <end position="319"/>
    </location>
</feature>
<name>G0PCI1_CAEBE</name>
<feature type="compositionally biased region" description="Polar residues" evidence="1">
    <location>
        <begin position="125"/>
        <end position="136"/>
    </location>
</feature>
<dbReference type="PANTHER" id="PTHR23362:SF0">
    <property type="entry name" value="CALPONIN-HOMOLOGY (CH) DOMAIN-CONTAINING PROTEIN-RELATED"/>
    <property type="match status" value="1"/>
</dbReference>
<proteinExistence type="predicted"/>
<organism evidence="3">
    <name type="scientific">Caenorhabditis brenneri</name>
    <name type="common">Nematode worm</name>
    <dbReference type="NCBI Taxonomy" id="135651"/>
    <lineage>
        <taxon>Eukaryota</taxon>
        <taxon>Metazoa</taxon>
        <taxon>Ecdysozoa</taxon>
        <taxon>Nematoda</taxon>
        <taxon>Chromadorea</taxon>
        <taxon>Rhabditida</taxon>
        <taxon>Rhabditina</taxon>
        <taxon>Rhabditomorpha</taxon>
        <taxon>Rhabditoidea</taxon>
        <taxon>Rhabditidae</taxon>
        <taxon>Peloderinae</taxon>
        <taxon>Caenorhabditis</taxon>
    </lineage>
</organism>
<keyword evidence="3" id="KW-1185">Reference proteome</keyword>
<feature type="compositionally biased region" description="Acidic residues" evidence="1">
    <location>
        <begin position="276"/>
        <end position="306"/>
    </location>
</feature>
<feature type="compositionally biased region" description="Basic and acidic residues" evidence="1">
    <location>
        <begin position="155"/>
        <end position="166"/>
    </location>
</feature>
<accession>G0PCI1</accession>
<evidence type="ECO:0000313" key="3">
    <source>
        <dbReference type="Proteomes" id="UP000008068"/>
    </source>
</evidence>
<protein>
    <recommendedName>
        <fullName evidence="4">SPK domain-containing protein</fullName>
    </recommendedName>
</protein>
<evidence type="ECO:0008006" key="4">
    <source>
        <dbReference type="Google" id="ProtNLM"/>
    </source>
</evidence>
<dbReference type="InterPro" id="IPR053315">
    <property type="entry name" value="Peptidase_C14A"/>
</dbReference>
<feature type="compositionally biased region" description="Acidic residues" evidence="1">
    <location>
        <begin position="210"/>
        <end position="238"/>
    </location>
</feature>